<keyword evidence="6" id="KW-1185">Reference proteome</keyword>
<dbReference type="PRINTS" id="PR00081">
    <property type="entry name" value="GDHRDH"/>
</dbReference>
<dbReference type="InterPro" id="IPR036291">
    <property type="entry name" value="NAD(P)-bd_dom_sf"/>
</dbReference>
<dbReference type="Pfam" id="PF00106">
    <property type="entry name" value="adh_short"/>
    <property type="match status" value="1"/>
</dbReference>
<dbReference type="GO" id="GO:0050664">
    <property type="term" value="F:oxidoreductase activity, acting on NAD(P)H, oxygen as acceptor"/>
    <property type="evidence" value="ECO:0007669"/>
    <property type="project" value="TreeGrafter"/>
</dbReference>
<dbReference type="PANTHER" id="PTHR43008:SF8">
    <property type="entry name" value="BENZIL REDUCTASE ((S)-BENZOIN FORMING) IRC24"/>
    <property type="match status" value="1"/>
</dbReference>
<dbReference type="AlphaFoldDB" id="A0AA38RDQ6"/>
<dbReference type="SMART" id="SM00822">
    <property type="entry name" value="PKS_KR"/>
    <property type="match status" value="1"/>
</dbReference>
<feature type="domain" description="Ketoreductase" evidence="4">
    <location>
        <begin position="4"/>
        <end position="183"/>
    </location>
</feature>
<evidence type="ECO:0000256" key="1">
    <source>
        <dbReference type="ARBA" id="ARBA00006484"/>
    </source>
</evidence>
<evidence type="ECO:0000313" key="6">
    <source>
        <dbReference type="Proteomes" id="UP001174691"/>
    </source>
</evidence>
<accession>A0AA38RDQ6</accession>
<evidence type="ECO:0000259" key="4">
    <source>
        <dbReference type="SMART" id="SM00822"/>
    </source>
</evidence>
<dbReference type="EMBL" id="JANBVN010000182">
    <property type="protein sequence ID" value="KAJ9134507.1"/>
    <property type="molecule type" value="Genomic_DNA"/>
</dbReference>
<protein>
    <submittedName>
        <fullName evidence="5">NAD(P)-binding protein</fullName>
    </submittedName>
</protein>
<keyword evidence="2" id="KW-0521">NADP</keyword>
<dbReference type="Gene3D" id="3.40.50.720">
    <property type="entry name" value="NAD(P)-binding Rossmann-like Domain"/>
    <property type="match status" value="1"/>
</dbReference>
<name>A0AA38RDQ6_9PEZI</name>
<gene>
    <name evidence="5" type="ORF">NKR19_g8665</name>
</gene>
<dbReference type="InterPro" id="IPR002347">
    <property type="entry name" value="SDR_fam"/>
</dbReference>
<dbReference type="PROSITE" id="PS00061">
    <property type="entry name" value="ADH_SHORT"/>
    <property type="match status" value="1"/>
</dbReference>
<dbReference type="FunFam" id="3.40.50.720:FF:000281">
    <property type="entry name" value="Uncharacterized oxidoreductase YIR035C"/>
    <property type="match status" value="1"/>
</dbReference>
<dbReference type="PANTHER" id="PTHR43008">
    <property type="entry name" value="BENZIL REDUCTASE"/>
    <property type="match status" value="1"/>
</dbReference>
<sequence>MSSKVIIVTGGSRGIGLAITNWLIKNSHKVVVVSRSEQALKKIKDEHPSQVEYIAADLTELAVAPKVIAVAVQTFGRLDGLVVNHGILTPIKRIADSTIDEWKKTYDANLWSALALVKAAIPLLRETKGRIVFTSSGAALHGYAAWGPYGSSKAAMNSLAQHIAVEEPLIATVSVGPGRVDTDMQKEIRETGKAMDGEQHADFVSVFEKGKLNKPEWPGNVIARLAVEAKTDLHGEYYSWNSPELAAYRDDNA</sequence>
<evidence type="ECO:0000256" key="2">
    <source>
        <dbReference type="ARBA" id="ARBA00022857"/>
    </source>
</evidence>
<evidence type="ECO:0000256" key="3">
    <source>
        <dbReference type="ARBA" id="ARBA00023002"/>
    </source>
</evidence>
<comment type="caution">
    <text evidence="5">The sequence shown here is derived from an EMBL/GenBank/DDBJ whole genome shotgun (WGS) entry which is preliminary data.</text>
</comment>
<comment type="similarity">
    <text evidence="1">Belongs to the short-chain dehydrogenases/reductases (SDR) family.</text>
</comment>
<proteinExistence type="inferred from homology"/>
<dbReference type="InterPro" id="IPR057326">
    <property type="entry name" value="KR_dom"/>
</dbReference>
<evidence type="ECO:0000313" key="5">
    <source>
        <dbReference type="EMBL" id="KAJ9134507.1"/>
    </source>
</evidence>
<dbReference type="Proteomes" id="UP001174691">
    <property type="component" value="Unassembled WGS sequence"/>
</dbReference>
<keyword evidence="3" id="KW-0560">Oxidoreductase</keyword>
<organism evidence="5 6">
    <name type="scientific">Coniochaeta hoffmannii</name>
    <dbReference type="NCBI Taxonomy" id="91930"/>
    <lineage>
        <taxon>Eukaryota</taxon>
        <taxon>Fungi</taxon>
        <taxon>Dikarya</taxon>
        <taxon>Ascomycota</taxon>
        <taxon>Pezizomycotina</taxon>
        <taxon>Sordariomycetes</taxon>
        <taxon>Sordariomycetidae</taxon>
        <taxon>Coniochaetales</taxon>
        <taxon>Coniochaetaceae</taxon>
        <taxon>Coniochaeta</taxon>
    </lineage>
</organism>
<dbReference type="InterPro" id="IPR020904">
    <property type="entry name" value="Sc_DH/Rdtase_CS"/>
</dbReference>
<dbReference type="SUPFAM" id="SSF51735">
    <property type="entry name" value="NAD(P)-binding Rossmann-fold domains"/>
    <property type="match status" value="1"/>
</dbReference>
<reference evidence="5" key="1">
    <citation type="submission" date="2022-07" db="EMBL/GenBank/DDBJ databases">
        <title>Fungi with potential for degradation of polypropylene.</title>
        <authorList>
            <person name="Gostincar C."/>
        </authorList>
    </citation>
    <scope>NUCLEOTIDE SEQUENCE</scope>
    <source>
        <strain evidence="5">EXF-13287</strain>
    </source>
</reference>